<gene>
    <name evidence="2" type="ORF">PCASD_03752</name>
</gene>
<evidence type="ECO:0000313" key="3">
    <source>
        <dbReference type="Proteomes" id="UP000235392"/>
    </source>
</evidence>
<feature type="region of interest" description="Disordered" evidence="1">
    <location>
        <begin position="295"/>
        <end position="335"/>
    </location>
</feature>
<evidence type="ECO:0000313" key="2">
    <source>
        <dbReference type="EMBL" id="PLW46287.1"/>
    </source>
</evidence>
<dbReference type="EMBL" id="PGCI01000041">
    <property type="protein sequence ID" value="PLW46287.1"/>
    <property type="molecule type" value="Genomic_DNA"/>
</dbReference>
<dbReference type="Proteomes" id="UP000235392">
    <property type="component" value="Unassembled WGS sequence"/>
</dbReference>
<organism evidence="2 3">
    <name type="scientific">Puccinia coronata f. sp. avenae</name>
    <dbReference type="NCBI Taxonomy" id="200324"/>
    <lineage>
        <taxon>Eukaryota</taxon>
        <taxon>Fungi</taxon>
        <taxon>Dikarya</taxon>
        <taxon>Basidiomycota</taxon>
        <taxon>Pucciniomycotina</taxon>
        <taxon>Pucciniomycetes</taxon>
        <taxon>Pucciniales</taxon>
        <taxon>Pucciniaceae</taxon>
        <taxon>Puccinia</taxon>
    </lineage>
</organism>
<reference evidence="2 3" key="1">
    <citation type="submission" date="2017-11" db="EMBL/GenBank/DDBJ databases">
        <title>De novo assembly and phasing of dikaryotic genomes from two isolates of Puccinia coronata f. sp. avenae, the causal agent of oat crown rust.</title>
        <authorList>
            <person name="Miller M.E."/>
            <person name="Zhang Y."/>
            <person name="Omidvar V."/>
            <person name="Sperschneider J."/>
            <person name="Schwessinger B."/>
            <person name="Raley C."/>
            <person name="Palmer J.M."/>
            <person name="Garnica D."/>
            <person name="Upadhyaya N."/>
            <person name="Rathjen J."/>
            <person name="Taylor J.M."/>
            <person name="Park R.F."/>
            <person name="Dodds P.N."/>
            <person name="Hirsch C.D."/>
            <person name="Kianian S.F."/>
            <person name="Figueroa M."/>
        </authorList>
    </citation>
    <scope>NUCLEOTIDE SEQUENCE [LARGE SCALE GENOMIC DNA]</scope>
    <source>
        <strain evidence="2">12SD80</strain>
    </source>
</reference>
<proteinExistence type="predicted"/>
<protein>
    <submittedName>
        <fullName evidence="2">Uncharacterized protein</fullName>
    </submittedName>
</protein>
<accession>A0A2N5V8F4</accession>
<name>A0A2N5V8F4_9BASI</name>
<dbReference type="AlphaFoldDB" id="A0A2N5V8F4"/>
<comment type="caution">
    <text evidence="2">The sequence shown here is derived from an EMBL/GenBank/DDBJ whole genome shotgun (WGS) entry which is preliminary data.</text>
</comment>
<evidence type="ECO:0000256" key="1">
    <source>
        <dbReference type="SAM" id="MobiDB-lite"/>
    </source>
</evidence>
<sequence length="335" mass="35987">MADDPPQNQDHTPESICTADAGDMHSATLAVSPMMPLRKLSLLPCHAQAARSPALPVVPASGTYCNNLPCKVLITVQVAGQSNTEEYSAGVHVARFFLLAIPVALASFSLSPLGYRTGLNHNIHAAIVQPPLRPPNAFALCCATFTSHILWRGETVNPSSDWVHKPLTLPALTGRTRLLERCSNSRVRPVFGRTLSDRSESQLVGQICLSDPPAGASVGQCLSDHRLNTASSPSSFSSWLCRDLPSPISLSQKRLGSLARPTRRFLAHLVKDILSPYNGVAYMFQGNVYSGAQAASPMDSLNRDPTPRSSESDQKTGTSGPTTRLTKRLQGCPNL</sequence>
<feature type="compositionally biased region" description="Polar residues" evidence="1">
    <location>
        <begin position="315"/>
        <end position="324"/>
    </location>
</feature>
<feature type="compositionally biased region" description="Basic and acidic residues" evidence="1">
    <location>
        <begin position="301"/>
        <end position="314"/>
    </location>
</feature>